<comment type="function">
    <text evidence="7">E3 ubiquitin-protein ligase which accepts ubiquitin from an E2 ubiquitin-conjugating enzyme in the form of a thioester and then directly transfers the ubiquitin to targeted substrates.</text>
</comment>
<feature type="domain" description="MIB/HERC2" evidence="11">
    <location>
        <begin position="1289"/>
        <end position="1361"/>
    </location>
</feature>
<dbReference type="InterPro" id="IPR002110">
    <property type="entry name" value="Ankyrin_rpt"/>
</dbReference>
<feature type="domain" description="HECT" evidence="10">
    <location>
        <begin position="2222"/>
        <end position="2676"/>
    </location>
</feature>
<feature type="repeat" description="ANK" evidence="5">
    <location>
        <begin position="428"/>
        <end position="460"/>
    </location>
</feature>
<keyword evidence="4 6" id="KW-0833">Ubl conjugation pathway</keyword>
<evidence type="ECO:0000259" key="11">
    <source>
        <dbReference type="PROSITE" id="PS51416"/>
    </source>
</evidence>
<name>A0ABR1B9T7_POLSC</name>
<dbReference type="SUPFAM" id="SSF49785">
    <property type="entry name" value="Galactose-binding domain-like"/>
    <property type="match status" value="1"/>
</dbReference>
<feature type="compositionally biased region" description="Polar residues" evidence="9">
    <location>
        <begin position="1364"/>
        <end position="1375"/>
    </location>
</feature>
<gene>
    <name evidence="12" type="ORF">RUM44_011901</name>
</gene>
<dbReference type="SUPFAM" id="SSF48371">
    <property type="entry name" value="ARM repeat"/>
    <property type="match status" value="1"/>
</dbReference>
<evidence type="ECO:0000256" key="8">
    <source>
        <dbReference type="SAM" id="Coils"/>
    </source>
</evidence>
<dbReference type="InterPro" id="IPR010606">
    <property type="entry name" value="Mib_Herc2"/>
</dbReference>
<dbReference type="Gene3D" id="2.60.120.260">
    <property type="entry name" value="Galactose-binding domain-like"/>
    <property type="match status" value="1"/>
</dbReference>
<evidence type="ECO:0000256" key="2">
    <source>
        <dbReference type="ARBA" id="ARBA00006331"/>
    </source>
</evidence>
<dbReference type="InterPro" id="IPR008979">
    <property type="entry name" value="Galactose-bd-like_sf"/>
</dbReference>
<evidence type="ECO:0000256" key="9">
    <source>
        <dbReference type="SAM" id="MobiDB-lite"/>
    </source>
</evidence>
<dbReference type="PANTHER" id="PTHR45670">
    <property type="entry name" value="E3 UBIQUITIN-PROTEIN LIGASE TRIP12"/>
    <property type="match status" value="1"/>
</dbReference>
<dbReference type="CDD" id="cd00078">
    <property type="entry name" value="HECTc"/>
    <property type="match status" value="1"/>
</dbReference>
<accession>A0ABR1B9T7</accession>
<dbReference type="SMART" id="SM00119">
    <property type="entry name" value="HECTc"/>
    <property type="match status" value="1"/>
</dbReference>
<dbReference type="PROSITE" id="PS50088">
    <property type="entry name" value="ANK_REPEAT"/>
    <property type="match status" value="2"/>
</dbReference>
<feature type="repeat" description="ANK" evidence="5">
    <location>
        <begin position="397"/>
        <end position="429"/>
    </location>
</feature>
<dbReference type="SUPFAM" id="SSF159034">
    <property type="entry name" value="Mib/herc2 domain-like"/>
    <property type="match status" value="1"/>
</dbReference>
<dbReference type="Gene3D" id="1.25.10.10">
    <property type="entry name" value="Leucine-rich Repeat Variant"/>
    <property type="match status" value="1"/>
</dbReference>
<feature type="region of interest" description="Disordered" evidence="9">
    <location>
        <begin position="1364"/>
        <end position="1418"/>
    </location>
</feature>
<sequence>MEYGMAEVDPETLLEWLSIGQGDERDMQLIALEQLCMLLLMSDNVDRCFESCPPRTFLPALCRIFLDECAPDNVLEVTARAITYYLDVSAECTRRIIAIDGAVKAICNRLVVSDFSERTSKDLAEQCIKVLELICTREAGAVFEGGGLGCVLMFIRDNGWRVHKDTLHSAMAVVSRLCTKMEPQDASLPGCVEALSTLLKHEDTHVSDGALRCFASLSDRFTRRGVDPAPLAEHGLVNELLARLSNAAGPATATNGPVTLGANTSTSAPEASKCSSSVSTIISLLSALCRGSHTITHDLLRSQLPDAIEKALQGDERCSLDSMRLVDLLLVLLFEGRKALHRAGSSSGQLLPRMRRMDSAGEKCHRQLIDCIRSKDTDALIEAVDNGGIEVNFMDDVGQTLLNWASAFGTQEMVEFLCERGADVNKGQRSSSLHYAACFGRPAIAKVLLRHGANPDLRDEDGKTPLDKARERIDEGHREVAAILQSPGEWMIPGDKDKKTETAETEDLTEPKGDPEMAPLYLRRLLPVFCTTFQSTMLPSVRKASLSLIKKMVHYIQPNLLIEACSPESPTHNLGNMLVEVIATVLDNDEDEDGHLVVLQIIQDLTVKAQDIFLDHFARLGVFSKVLQLAGPQDIISPAIKKPEKTQEETEQEPVLEDAKEILSGKAYYWRDWCICRGRDCLYIWSDAAALELSNGSNGWFRFVLDGKLATMYSSGSPEGGSDTSGKGRNTESLATEENRGEFLEKLQRARAQVKPNSVSQPLLSNPGPTRLVVGNWALSSRKEGEIHILNSDGQQQATILREDLPGFIFESNRGTKHSFTAETSLGPEFSAGWSGKKGKRLRSKIEAIKQKVKVQAQEIYDKYFKVAQAQPRGVVAKLGNIVAQIERACQKQHTNLRDGAAWREILKSALDELSQLLSEEGVVSAYELHSSGLVQALLSLLSTGPWDEGQKSNKTSKLQKQRVRVFKNCFKEKFGENGSINAEMILVHKLIAVLESIEKLPVYLYDTPGSGYGLQILTRRLRFRLEKGAGESSLIDRTGRGLKMEPLSTVMQLEKYLLKTVAKQWYDYERCTFSFVKKLKETGQVMNFKHQSDFDENGVIYWIGTNGKSSSEWVNPAQYGLVMVTSSDGRNLPYGKLEDILSRDSSALNCHTNDDRKAWFAIDLGLWLIPNCYTIRHARGYGRSALRNWLFQVSKDGVNWTTLYTHTDDTSLNEPGSTASWPLESSSEETQGWRHVRLQQTGKNASGQAHYLSLSGFEVYGTVTGVCEDLGKAAKEAEANLRRQRRLLRNQILKHLVVGARVVRGLDWKWRDQDGPPPGEGTVTGELHDGWIDVTWDHGGSNSYRMGAEGKYDLRLSVTSESDTNCVPVSTSKPVLNPSGKTKAEAKTSALTSRKSSSTPSLPDATEGQSKTSVASTDQAASADNLAAKQAAEAIADSVLSIARAEAKVAVAGQKQNNAAPGGELSVVVHTLRGPHHDLSSISSAGSSDLATIVETLTLDTRSAYVGGSSNQQVKRQSSCSDDVQPNMPNVTYNLGYKGNVEATVGKTNLLVSSNALSNSSVLNKSFYCPSRTNKMTSSNPPPSDVHTLLSAETIEVFDKMREGQDLLRNNTNSFLSGLMAANLTPSVRISVTGGESESTTDDRGIRIKNRQQVGPAAVNTTAESASTKKEKDTKEKERKDGNSTVVVTNPMSVSVPNLTAGNNTIETTGTAGLLETFAAMARRRTLGSVMGNASVGNDNQTVISSNSSANNTNSSNHGNSMFPRGPSSVSSLVRLALSPNFPGGLLSTAQSYPSLTSSGPTGTGTCIATTAGTGPCLSQALTMSLTSTSSESEQDFLDSCRAPTLLAELDDDDMPEDNDENDDNDDDNEDDDYEEVTVSRNLLAFMEEESYESRNTGSKRRSWDDEYILKRQFSALIPAFDPRPGRTNVNQTTDLDIPAPGLVSEASTSSEGCVTTQPKLQLILKGPNLPGVQDVEIELKDPKWTIFMAVQELIQMADLGSRQEKLRRIWEPTYTILYREVKEEEIEVSGEGTPVVTLYSRHQKGTGLFSSLLSPQTPISPSMSCTVEDVLHLLRHLFVIMTYRDEAMCNMLDESDEILHPDEFTSKKITNKLLQQIQDPLVLSSGALPAWCEELNHSCPFLFPFETRQLYFNCTAFGASRSIVWLQTQRDVTLERQRTPGLSPRRDDPHEFRVGRLKHERVKVPRGDKLLDWAIQVMKIHADRKSILEVEFQGEEGTGLGPTLEFYALVAAELQRKDLGMWLCDDDIGTNNLDSEVFIDPGEGMKPPGYYVRRTSGLFPAPLPQDSPACDRACTYFWFLGVFLAKVLQDNRLVDLPLSTPFLKLMCQGEIQNNVNERIGLLPASNSCKKSIDDDLMVSSYISEESEKDWDLEPPKITQDDSRPWFSGILNCDDLTEVDPVRGRFLRQIQSLISRKARIAQDNTLSPDARAHQIQNLVLVSSSGPVVRLEDLAITFTYLPSSKVFGFPAAELSPGSGDIEVTMENVEEYSDLTTSFCLEKGIARQMNAFHSGFNKVFSISKLKAFSPDEVRIMLCGDQNPHWTKEDVLNYTEPKLGYTRDSPGFLRFVNVLVKMSAEERKAFLQFTTGCSSLPPGGLANLYPRLTVVRKVDAGEGSYPSVNTCVHYLKLPDYPTEELLRERLLAATREKGFHLN</sequence>
<dbReference type="Pfam" id="PF12796">
    <property type="entry name" value="Ank_2"/>
    <property type="match status" value="1"/>
</dbReference>
<feature type="compositionally biased region" description="Polar residues" evidence="9">
    <location>
        <begin position="1509"/>
        <end position="1528"/>
    </location>
</feature>
<evidence type="ECO:0000256" key="3">
    <source>
        <dbReference type="ARBA" id="ARBA00022679"/>
    </source>
</evidence>
<feature type="compositionally biased region" description="Low complexity" evidence="9">
    <location>
        <begin position="1746"/>
        <end position="1762"/>
    </location>
</feature>
<evidence type="ECO:0000256" key="7">
    <source>
        <dbReference type="RuleBase" id="RU369009"/>
    </source>
</evidence>
<dbReference type="Pfam" id="PF25579">
    <property type="entry name" value="TPR_TRIP12_N"/>
    <property type="match status" value="1"/>
</dbReference>
<feature type="compositionally biased region" description="Basic and acidic residues" evidence="9">
    <location>
        <begin position="1668"/>
        <end position="1683"/>
    </location>
</feature>
<dbReference type="Pfam" id="PF06701">
    <property type="entry name" value="MIB_HERC2"/>
    <property type="match status" value="1"/>
</dbReference>
<feature type="region of interest" description="Disordered" evidence="9">
    <location>
        <begin position="1508"/>
        <end position="1528"/>
    </location>
</feature>
<dbReference type="InterPro" id="IPR012919">
    <property type="entry name" value="SUN_dom"/>
</dbReference>
<dbReference type="EMBL" id="JAWJWF010000001">
    <property type="protein sequence ID" value="KAK6640215.1"/>
    <property type="molecule type" value="Genomic_DNA"/>
</dbReference>
<protein>
    <recommendedName>
        <fullName evidence="7">E3 ubiquitin-protein ligase</fullName>
        <ecNumber evidence="7">2.3.2.26</ecNumber>
    </recommendedName>
</protein>
<dbReference type="InterPro" id="IPR035983">
    <property type="entry name" value="Hect_E3_ubiquitin_ligase"/>
</dbReference>
<organism evidence="12 13">
    <name type="scientific">Polyplax serrata</name>
    <name type="common">Common mouse louse</name>
    <dbReference type="NCBI Taxonomy" id="468196"/>
    <lineage>
        <taxon>Eukaryota</taxon>
        <taxon>Metazoa</taxon>
        <taxon>Ecdysozoa</taxon>
        <taxon>Arthropoda</taxon>
        <taxon>Hexapoda</taxon>
        <taxon>Insecta</taxon>
        <taxon>Pterygota</taxon>
        <taxon>Neoptera</taxon>
        <taxon>Paraneoptera</taxon>
        <taxon>Psocodea</taxon>
        <taxon>Troctomorpha</taxon>
        <taxon>Phthiraptera</taxon>
        <taxon>Anoplura</taxon>
        <taxon>Polyplacidae</taxon>
        <taxon>Polyplax</taxon>
    </lineage>
</organism>
<dbReference type="Gene3D" id="3.30.2410.10">
    <property type="entry name" value="Hect, E3 ligase catalytic domain"/>
    <property type="match status" value="1"/>
</dbReference>
<feature type="region of interest" description="Disordered" evidence="9">
    <location>
        <begin position="491"/>
        <end position="514"/>
    </location>
</feature>
<dbReference type="Pfam" id="PF00632">
    <property type="entry name" value="HECT"/>
    <property type="match status" value="1"/>
</dbReference>
<dbReference type="InterPro" id="IPR045322">
    <property type="entry name" value="HECTD1/TRIP12-like"/>
</dbReference>
<feature type="active site" description="Glycyl thioester intermediate" evidence="6">
    <location>
        <position position="2645"/>
    </location>
</feature>
<comment type="similarity">
    <text evidence="2 7">Belongs to the UPL family. K-HECT subfamily.</text>
</comment>
<feature type="compositionally biased region" description="Polar residues" evidence="9">
    <location>
        <begin position="714"/>
        <end position="736"/>
    </location>
</feature>
<feature type="region of interest" description="Disordered" evidence="9">
    <location>
        <begin position="714"/>
        <end position="738"/>
    </location>
</feature>
<evidence type="ECO:0000313" key="13">
    <source>
        <dbReference type="Proteomes" id="UP001359485"/>
    </source>
</evidence>
<proteinExistence type="inferred from homology"/>
<feature type="region of interest" description="Disordered" evidence="9">
    <location>
        <begin position="1849"/>
        <end position="1876"/>
    </location>
</feature>
<feature type="compositionally biased region" description="Polar residues" evidence="9">
    <location>
        <begin position="1390"/>
        <end position="1418"/>
    </location>
</feature>
<feature type="compositionally biased region" description="Acidic residues" evidence="9">
    <location>
        <begin position="1850"/>
        <end position="1876"/>
    </location>
</feature>
<comment type="pathway">
    <text evidence="7">Protein modification; protein ubiquitination.</text>
</comment>
<dbReference type="Gene3D" id="1.25.40.20">
    <property type="entry name" value="Ankyrin repeat-containing domain"/>
    <property type="match status" value="1"/>
</dbReference>
<feature type="region of interest" description="Disordered" evidence="9">
    <location>
        <begin position="1746"/>
        <end position="1768"/>
    </location>
</feature>
<reference evidence="12 13" key="1">
    <citation type="submission" date="2023-09" db="EMBL/GenBank/DDBJ databases">
        <title>Genomes of two closely related lineages of the louse Polyplax serrata with different host specificities.</title>
        <authorList>
            <person name="Martinu J."/>
            <person name="Tarabai H."/>
            <person name="Stefka J."/>
            <person name="Hypsa V."/>
        </authorList>
    </citation>
    <scope>NUCLEOTIDE SEQUENCE [LARGE SCALE GENOMIC DNA]</scope>
    <source>
        <strain evidence="12">98ZLc_SE</strain>
    </source>
</reference>
<dbReference type="Pfam" id="PF07738">
    <property type="entry name" value="Sad1_UNC"/>
    <property type="match status" value="1"/>
</dbReference>
<dbReference type="SUPFAM" id="SSF48403">
    <property type="entry name" value="Ankyrin repeat"/>
    <property type="match status" value="1"/>
</dbReference>
<dbReference type="SUPFAM" id="SSF56204">
    <property type="entry name" value="Hect, E3 ligase catalytic domain"/>
    <property type="match status" value="1"/>
</dbReference>
<dbReference type="InterPro" id="IPR037252">
    <property type="entry name" value="Mib_Herc2_sf"/>
</dbReference>
<keyword evidence="3 7" id="KW-0808">Transferase</keyword>
<dbReference type="InterPro" id="IPR057948">
    <property type="entry name" value="TPR_TRIP12_N"/>
</dbReference>
<dbReference type="EC" id="2.3.2.26" evidence="7"/>
<dbReference type="InterPro" id="IPR036770">
    <property type="entry name" value="Ankyrin_rpt-contain_sf"/>
</dbReference>
<dbReference type="PROSITE" id="PS50297">
    <property type="entry name" value="ANK_REP_REGION"/>
    <property type="match status" value="2"/>
</dbReference>
<keyword evidence="5" id="KW-0040">ANK repeat</keyword>
<dbReference type="Proteomes" id="UP001359485">
    <property type="component" value="Unassembled WGS sequence"/>
</dbReference>
<feature type="coiled-coil region" evidence="8">
    <location>
        <begin position="1268"/>
        <end position="1295"/>
    </location>
</feature>
<comment type="caution">
    <text evidence="12">The sequence shown here is derived from an EMBL/GenBank/DDBJ whole genome shotgun (WGS) entry which is preliminary data.</text>
</comment>
<feature type="region of interest" description="Disordered" evidence="9">
    <location>
        <begin position="1633"/>
        <end position="1684"/>
    </location>
</feature>
<evidence type="ECO:0000256" key="1">
    <source>
        <dbReference type="ARBA" id="ARBA00000885"/>
    </source>
</evidence>
<comment type="catalytic activity">
    <reaction evidence="1 7">
        <text>S-ubiquitinyl-[E2 ubiquitin-conjugating enzyme]-L-cysteine + [acceptor protein]-L-lysine = [E2 ubiquitin-conjugating enzyme]-L-cysteine + N(6)-ubiquitinyl-[acceptor protein]-L-lysine.</text>
        <dbReference type="EC" id="2.3.2.26"/>
    </reaction>
</comment>
<evidence type="ECO:0000313" key="12">
    <source>
        <dbReference type="EMBL" id="KAK6640215.1"/>
    </source>
</evidence>
<keyword evidence="13" id="KW-1185">Reference proteome</keyword>
<dbReference type="PROSITE" id="PS51416">
    <property type="entry name" value="MIB_HERC2"/>
    <property type="match status" value="1"/>
</dbReference>
<dbReference type="Gene3D" id="3.90.1750.10">
    <property type="entry name" value="Hect, E3 ligase catalytic domains"/>
    <property type="match status" value="1"/>
</dbReference>
<dbReference type="PANTHER" id="PTHR45670:SF1">
    <property type="entry name" value="E3 UBIQUITIN-PROTEIN LIGASE HECTD1"/>
    <property type="match status" value="1"/>
</dbReference>
<dbReference type="Gene3D" id="2.30.30.40">
    <property type="entry name" value="SH3 Domains"/>
    <property type="match status" value="1"/>
</dbReference>
<keyword evidence="8" id="KW-0175">Coiled coil</keyword>
<dbReference type="InterPro" id="IPR016024">
    <property type="entry name" value="ARM-type_fold"/>
</dbReference>
<evidence type="ECO:0000259" key="10">
    <source>
        <dbReference type="PROSITE" id="PS50237"/>
    </source>
</evidence>
<evidence type="ECO:0000256" key="6">
    <source>
        <dbReference type="PROSITE-ProRule" id="PRU00104"/>
    </source>
</evidence>
<dbReference type="InterPro" id="IPR000569">
    <property type="entry name" value="HECT_dom"/>
</dbReference>
<evidence type="ECO:0000256" key="4">
    <source>
        <dbReference type="ARBA" id="ARBA00022786"/>
    </source>
</evidence>
<dbReference type="SMART" id="SM00248">
    <property type="entry name" value="ANK"/>
    <property type="match status" value="2"/>
</dbReference>
<dbReference type="PROSITE" id="PS50237">
    <property type="entry name" value="HECT"/>
    <property type="match status" value="1"/>
</dbReference>
<evidence type="ECO:0000256" key="5">
    <source>
        <dbReference type="PROSITE-ProRule" id="PRU00023"/>
    </source>
</evidence>
<dbReference type="InterPro" id="IPR011989">
    <property type="entry name" value="ARM-like"/>
</dbReference>